<dbReference type="EMBL" id="VSFG01000008">
    <property type="protein sequence ID" value="TYB42444.1"/>
    <property type="molecule type" value="Genomic_DNA"/>
</dbReference>
<dbReference type="InterPro" id="IPR011766">
    <property type="entry name" value="TPP_enzyme_TPP-bd"/>
</dbReference>
<organism evidence="5 6">
    <name type="scientific">Actinomadura chibensis</name>
    <dbReference type="NCBI Taxonomy" id="392828"/>
    <lineage>
        <taxon>Bacteria</taxon>
        <taxon>Bacillati</taxon>
        <taxon>Actinomycetota</taxon>
        <taxon>Actinomycetes</taxon>
        <taxon>Streptosporangiales</taxon>
        <taxon>Thermomonosporaceae</taxon>
        <taxon>Actinomadura</taxon>
    </lineage>
</organism>
<evidence type="ECO:0000313" key="6">
    <source>
        <dbReference type="Proteomes" id="UP000323380"/>
    </source>
</evidence>
<dbReference type="GO" id="GO:0003984">
    <property type="term" value="F:acetolactate synthase activity"/>
    <property type="evidence" value="ECO:0007669"/>
    <property type="project" value="TreeGrafter"/>
</dbReference>
<feature type="domain" description="Thiamine pyrophosphate enzyme TPP-binding" evidence="3">
    <location>
        <begin position="417"/>
        <end position="564"/>
    </location>
</feature>
<dbReference type="STRING" id="1220554.GCA_001552135_01776"/>
<reference evidence="5 6" key="1">
    <citation type="submission" date="2019-08" db="EMBL/GenBank/DDBJ databases">
        <title>Actinomadura sp. nov. CYP1-5 isolated from mountain soil.</title>
        <authorList>
            <person name="Songsumanus A."/>
            <person name="Kuncharoen N."/>
            <person name="Kudo T."/>
            <person name="Yuki M."/>
            <person name="Igarashi Y."/>
            <person name="Tanasupawat S."/>
        </authorList>
    </citation>
    <scope>NUCLEOTIDE SEQUENCE [LARGE SCALE GENOMIC DNA]</scope>
    <source>
        <strain evidence="5 6">JCM 14158</strain>
    </source>
</reference>
<gene>
    <name evidence="5" type="ORF">FXF69_32065</name>
</gene>
<dbReference type="Pfam" id="PF02775">
    <property type="entry name" value="TPP_enzyme_C"/>
    <property type="match status" value="1"/>
</dbReference>
<dbReference type="CDD" id="cd07035">
    <property type="entry name" value="TPP_PYR_POX_like"/>
    <property type="match status" value="1"/>
</dbReference>
<dbReference type="Proteomes" id="UP000323380">
    <property type="component" value="Unassembled WGS sequence"/>
</dbReference>
<evidence type="ECO:0000256" key="2">
    <source>
        <dbReference type="ARBA" id="ARBA00023052"/>
    </source>
</evidence>
<dbReference type="GO" id="GO:0030976">
    <property type="term" value="F:thiamine pyrophosphate binding"/>
    <property type="evidence" value="ECO:0007669"/>
    <property type="project" value="InterPro"/>
</dbReference>
<accession>A0A5D0ND34</accession>
<proteinExistence type="inferred from homology"/>
<dbReference type="NCBIfam" id="NF006203">
    <property type="entry name" value="PRK08327.1"/>
    <property type="match status" value="1"/>
</dbReference>
<dbReference type="RefSeq" id="WP_083980469.1">
    <property type="nucleotide sequence ID" value="NZ_VSFG01000008.1"/>
</dbReference>
<dbReference type="AlphaFoldDB" id="A0A5D0ND34"/>
<keyword evidence="2" id="KW-0786">Thiamine pyrophosphate</keyword>
<evidence type="ECO:0000259" key="4">
    <source>
        <dbReference type="Pfam" id="PF02776"/>
    </source>
</evidence>
<dbReference type="GO" id="GO:0005948">
    <property type="term" value="C:acetolactate synthase complex"/>
    <property type="evidence" value="ECO:0007669"/>
    <property type="project" value="TreeGrafter"/>
</dbReference>
<dbReference type="GO" id="GO:0000287">
    <property type="term" value="F:magnesium ion binding"/>
    <property type="evidence" value="ECO:0007669"/>
    <property type="project" value="UniProtKB-ARBA"/>
</dbReference>
<dbReference type="Pfam" id="PF02776">
    <property type="entry name" value="TPP_enzyme_N"/>
    <property type="match status" value="1"/>
</dbReference>
<sequence>MGRTRRIAAETVAEAYLALLRDRGVERLFVNAGTDFAPIVEAYARRPESGLDLPEVVVCAHENLAVSMAHGAYLGDGRPQAVMLHTSVGTANAVCGVLTAARSRVPLLVTAGRTPLFEDGPPGAREAGIHWAQEMYDQAGMLREFVKWDYELRDGAQVETVVDRALDVARTRPGGPVYLTLPREVLARPVHGVEVRDGPAAAPVPAAPDPEAVARLADHLAGARLPVVVTAATGADPRTVALLDDLCRRFAVAVVDHRPRYVNVPAGHPLHLGFDVGPVLAEADVLCFLDVDVPWTPGTAAPRDDAVVVQCGPDPHFGAYPIRGHRSDLSITADPRSLLTALAAALEERPIDPGRGTRIAAEARRRRARRLEAMDAAARAGGAITKPFLNRALAEALPGDAVVVNEYWARPEYLGGMEPGGYFGFPPAGGLGWGLPAALGVRLARPDRTVVATLGDGAYLFANPAACHHAMSVHGLPVLTVVAANGRWDAVESAALGMYPDGHAARSEEVSGFSRLDPVPEFAAYAEASGGYGERVTERGELAPALRRALRAVREEGRHALLDVRCA</sequence>
<dbReference type="GO" id="GO:0009099">
    <property type="term" value="P:L-valine biosynthetic process"/>
    <property type="evidence" value="ECO:0007669"/>
    <property type="project" value="TreeGrafter"/>
</dbReference>
<dbReference type="InterPro" id="IPR029035">
    <property type="entry name" value="DHS-like_NAD/FAD-binding_dom"/>
</dbReference>
<evidence type="ECO:0000256" key="1">
    <source>
        <dbReference type="ARBA" id="ARBA00007812"/>
    </source>
</evidence>
<evidence type="ECO:0000313" key="5">
    <source>
        <dbReference type="EMBL" id="TYB42444.1"/>
    </source>
</evidence>
<dbReference type="CDD" id="cd02002">
    <property type="entry name" value="TPP_BFDC"/>
    <property type="match status" value="1"/>
</dbReference>
<dbReference type="InterPro" id="IPR029061">
    <property type="entry name" value="THDP-binding"/>
</dbReference>
<dbReference type="PANTHER" id="PTHR18968">
    <property type="entry name" value="THIAMINE PYROPHOSPHATE ENZYMES"/>
    <property type="match status" value="1"/>
</dbReference>
<feature type="domain" description="Thiamine pyrophosphate enzyme N-terminal TPP-binding" evidence="4">
    <location>
        <begin position="11"/>
        <end position="140"/>
    </location>
</feature>
<dbReference type="SUPFAM" id="SSF52518">
    <property type="entry name" value="Thiamin diphosphate-binding fold (THDP-binding)"/>
    <property type="match status" value="2"/>
</dbReference>
<dbReference type="InterPro" id="IPR045229">
    <property type="entry name" value="TPP_enz"/>
</dbReference>
<dbReference type="GO" id="GO:0009097">
    <property type="term" value="P:isoleucine biosynthetic process"/>
    <property type="evidence" value="ECO:0007669"/>
    <property type="project" value="TreeGrafter"/>
</dbReference>
<dbReference type="GO" id="GO:0050660">
    <property type="term" value="F:flavin adenine dinucleotide binding"/>
    <property type="evidence" value="ECO:0007669"/>
    <property type="project" value="TreeGrafter"/>
</dbReference>
<dbReference type="SUPFAM" id="SSF52467">
    <property type="entry name" value="DHS-like NAD/FAD-binding domain"/>
    <property type="match status" value="1"/>
</dbReference>
<evidence type="ECO:0000259" key="3">
    <source>
        <dbReference type="Pfam" id="PF02775"/>
    </source>
</evidence>
<dbReference type="Gene3D" id="3.40.50.1220">
    <property type="entry name" value="TPP-binding domain"/>
    <property type="match status" value="1"/>
</dbReference>
<dbReference type="InterPro" id="IPR012001">
    <property type="entry name" value="Thiamin_PyroP_enz_TPP-bd_dom"/>
</dbReference>
<keyword evidence="6" id="KW-1185">Reference proteome</keyword>
<dbReference type="Gene3D" id="3.40.50.970">
    <property type="match status" value="2"/>
</dbReference>
<dbReference type="PANTHER" id="PTHR18968:SF164">
    <property type="entry name" value="PYRUVATE DECARBOXYLASE"/>
    <property type="match status" value="1"/>
</dbReference>
<comment type="similarity">
    <text evidence="1">Belongs to the TPP enzyme family.</text>
</comment>
<protein>
    <submittedName>
        <fullName evidence="5">Thiamine pyrophosphate-requiring protein</fullName>
    </submittedName>
</protein>
<name>A0A5D0ND34_9ACTN</name>
<comment type="caution">
    <text evidence="5">The sequence shown here is derived from an EMBL/GenBank/DDBJ whole genome shotgun (WGS) entry which is preliminary data.</text>
</comment>